<sequence length="58" mass="6616">MFLWRTAGEQRRTERTAENSGTVLMFPPAFFKKETIDDVPKRLYVAEIVIITGLSLNG</sequence>
<dbReference type="RefSeq" id="WP_210597615.1">
    <property type="nucleotide sequence ID" value="NZ_JAGKSQ010000004.1"/>
</dbReference>
<evidence type="ECO:0000313" key="1">
    <source>
        <dbReference type="EMBL" id="MBP3951938.1"/>
    </source>
</evidence>
<accession>A0A940WUE7</accession>
<dbReference type="AlphaFoldDB" id="A0A940WUE7"/>
<reference evidence="1" key="1">
    <citation type="submission" date="2021-03" db="EMBL/GenBank/DDBJ databases">
        <title>Bacillus suaedae sp. nov., isolated from Suaeda aralocaspica.</title>
        <authorList>
            <person name="Lei R.F.R."/>
        </authorList>
    </citation>
    <scope>NUCLEOTIDE SEQUENCE</scope>
    <source>
        <strain evidence="1">YZJH907-2</strain>
    </source>
</reference>
<dbReference type="EMBL" id="JAGKSQ010000004">
    <property type="protein sequence ID" value="MBP3951938.1"/>
    <property type="molecule type" value="Genomic_DNA"/>
</dbReference>
<keyword evidence="2" id="KW-1185">Reference proteome</keyword>
<dbReference type="Proteomes" id="UP000678228">
    <property type="component" value="Unassembled WGS sequence"/>
</dbReference>
<name>A0A940WUE7_9BACI</name>
<comment type="caution">
    <text evidence="1">The sequence shown here is derived from an EMBL/GenBank/DDBJ whole genome shotgun (WGS) entry which is preliminary data.</text>
</comment>
<organism evidence="1 2">
    <name type="scientific">Halalkalibacter suaedae</name>
    <dbReference type="NCBI Taxonomy" id="2822140"/>
    <lineage>
        <taxon>Bacteria</taxon>
        <taxon>Bacillati</taxon>
        <taxon>Bacillota</taxon>
        <taxon>Bacilli</taxon>
        <taxon>Bacillales</taxon>
        <taxon>Bacillaceae</taxon>
        <taxon>Halalkalibacter</taxon>
    </lineage>
</organism>
<gene>
    <name evidence="1" type="ORF">J7W16_12425</name>
</gene>
<protein>
    <submittedName>
        <fullName evidence="1">Uncharacterized protein</fullName>
    </submittedName>
</protein>
<evidence type="ECO:0000313" key="2">
    <source>
        <dbReference type="Proteomes" id="UP000678228"/>
    </source>
</evidence>
<proteinExistence type="predicted"/>